<gene>
    <name evidence="3" type="ORF">J3Q64DRAFT_1813303</name>
</gene>
<feature type="compositionally biased region" description="Basic and acidic residues" evidence="1">
    <location>
        <begin position="34"/>
        <end position="46"/>
    </location>
</feature>
<feature type="transmembrane region" description="Helical" evidence="2">
    <location>
        <begin position="197"/>
        <end position="218"/>
    </location>
</feature>
<dbReference type="EMBL" id="JBCLYO010000003">
    <property type="protein sequence ID" value="KAL0091824.1"/>
    <property type="molecule type" value="Genomic_DNA"/>
</dbReference>
<dbReference type="Proteomes" id="UP001448207">
    <property type="component" value="Unassembled WGS sequence"/>
</dbReference>
<evidence type="ECO:0000313" key="3">
    <source>
        <dbReference type="EMBL" id="KAL0091824.1"/>
    </source>
</evidence>
<protein>
    <recommendedName>
        <fullName evidence="5">Glycerophosphocholine acyltransferase 1</fullName>
    </recommendedName>
</protein>
<feature type="transmembrane region" description="Helical" evidence="2">
    <location>
        <begin position="126"/>
        <end position="146"/>
    </location>
</feature>
<accession>A0ABR3BAM0</accession>
<name>A0ABR3BAM0_PHYBL</name>
<reference evidence="3 4" key="1">
    <citation type="submission" date="2024-04" db="EMBL/GenBank/DDBJ databases">
        <title>Symmetric and asymmetric DNA N6-adenine methylation regulates different biological responses in Mucorales.</title>
        <authorList>
            <consortium name="Lawrence Berkeley National Laboratory"/>
            <person name="Lax C."/>
            <person name="Mondo S.J."/>
            <person name="Osorio-Concepcion M."/>
            <person name="Muszewska A."/>
            <person name="Corrochano-Luque M."/>
            <person name="Gutierrez G."/>
            <person name="Riley R."/>
            <person name="Lipzen A."/>
            <person name="Guo J."/>
            <person name="Hundley H."/>
            <person name="Amirebrahimi M."/>
            <person name="Ng V."/>
            <person name="Lorenzo-Gutierrez D."/>
            <person name="Binder U."/>
            <person name="Yang J."/>
            <person name="Song Y."/>
            <person name="Canovas D."/>
            <person name="Navarro E."/>
            <person name="Freitag M."/>
            <person name="Gabaldon T."/>
            <person name="Grigoriev I.V."/>
            <person name="Corrochano L.M."/>
            <person name="Nicolas F.E."/>
            <person name="Garre V."/>
        </authorList>
    </citation>
    <scope>NUCLEOTIDE SEQUENCE [LARGE SCALE GENOMIC DNA]</scope>
    <source>
        <strain evidence="3 4">L51</strain>
    </source>
</reference>
<feature type="region of interest" description="Disordered" evidence="1">
    <location>
        <begin position="14"/>
        <end position="46"/>
    </location>
</feature>
<feature type="transmembrane region" description="Helical" evidence="2">
    <location>
        <begin position="158"/>
        <end position="176"/>
    </location>
</feature>
<keyword evidence="4" id="KW-1185">Reference proteome</keyword>
<comment type="caution">
    <text evidence="3">The sequence shown here is derived from an EMBL/GenBank/DDBJ whole genome shotgun (WGS) entry which is preliminary data.</text>
</comment>
<feature type="transmembrane region" description="Helical" evidence="2">
    <location>
        <begin position="66"/>
        <end position="86"/>
    </location>
</feature>
<sequence length="288" mass="33652">MAAEYEHTFYFCDPSKRSWQSPSSSPPSSYQACHSDEGYDSDEKRSSSHAQEIPILKSTRSIRISYTFFTYTLTFIILFLSTRHLITHPPPWMHSFPPVFIAFTILFHTTHLFAHLLDLLTLERLCVVYGTWLYSTGWLLGTLVFTERLPSDFYYPTLLFWILMLERRNAWGIIVWEFVGRLDHPHEPASANRWRLFVFRTWCLLGTGSFWGLLYTALAHSDGFALSYLLAYTSILKLLLVSTFGGLMMICYWSFWTFQYRGVLWRKELRKGIVVWISEGVTRAGDVE</sequence>
<keyword evidence="2" id="KW-0812">Transmembrane</keyword>
<evidence type="ECO:0000256" key="2">
    <source>
        <dbReference type="SAM" id="Phobius"/>
    </source>
</evidence>
<feature type="transmembrane region" description="Helical" evidence="2">
    <location>
        <begin position="238"/>
        <end position="258"/>
    </location>
</feature>
<feature type="compositionally biased region" description="Low complexity" evidence="1">
    <location>
        <begin position="17"/>
        <end position="29"/>
    </location>
</feature>
<feature type="transmembrane region" description="Helical" evidence="2">
    <location>
        <begin position="92"/>
        <end position="114"/>
    </location>
</feature>
<evidence type="ECO:0000256" key="1">
    <source>
        <dbReference type="SAM" id="MobiDB-lite"/>
    </source>
</evidence>
<keyword evidence="2" id="KW-0472">Membrane</keyword>
<organism evidence="3 4">
    <name type="scientific">Phycomyces blakesleeanus</name>
    <dbReference type="NCBI Taxonomy" id="4837"/>
    <lineage>
        <taxon>Eukaryota</taxon>
        <taxon>Fungi</taxon>
        <taxon>Fungi incertae sedis</taxon>
        <taxon>Mucoromycota</taxon>
        <taxon>Mucoromycotina</taxon>
        <taxon>Mucoromycetes</taxon>
        <taxon>Mucorales</taxon>
        <taxon>Phycomycetaceae</taxon>
        <taxon>Phycomyces</taxon>
    </lineage>
</organism>
<evidence type="ECO:0008006" key="5">
    <source>
        <dbReference type="Google" id="ProtNLM"/>
    </source>
</evidence>
<proteinExistence type="predicted"/>
<keyword evidence="2" id="KW-1133">Transmembrane helix</keyword>
<evidence type="ECO:0000313" key="4">
    <source>
        <dbReference type="Proteomes" id="UP001448207"/>
    </source>
</evidence>